<dbReference type="PRINTS" id="PR00007">
    <property type="entry name" value="COMPLEMNTC1Q"/>
</dbReference>
<dbReference type="AlphaFoldDB" id="A0A315W0Y5"/>
<evidence type="ECO:0000256" key="1">
    <source>
        <dbReference type="ARBA" id="ARBA00004613"/>
    </source>
</evidence>
<evidence type="ECO:0000259" key="7">
    <source>
        <dbReference type="PROSITE" id="PS50871"/>
    </source>
</evidence>
<name>A0A315W0Y5_GAMAF</name>
<feature type="coiled-coil region" evidence="4">
    <location>
        <begin position="129"/>
        <end position="191"/>
    </location>
</feature>
<reference evidence="8 9" key="1">
    <citation type="journal article" date="2018" name="G3 (Bethesda)">
        <title>A High-Quality Reference Genome for the Invasive Mosquitofish Gambusia affinis Using a Chicago Library.</title>
        <authorList>
            <person name="Hoffberg S.L."/>
            <person name="Troendle N.J."/>
            <person name="Glenn T.C."/>
            <person name="Mahmud O."/>
            <person name="Louha S."/>
            <person name="Chalopin D."/>
            <person name="Bennetzen J.L."/>
            <person name="Mauricio R."/>
        </authorList>
    </citation>
    <scope>NUCLEOTIDE SEQUENCE [LARGE SCALE GENOMIC DNA]</scope>
    <source>
        <strain evidence="8">NE01/NJP1002.9</strain>
        <tissue evidence="8">Muscle</tissue>
    </source>
</reference>
<dbReference type="InterPro" id="IPR001073">
    <property type="entry name" value="C1q_dom"/>
</dbReference>
<dbReference type="Proteomes" id="UP000250572">
    <property type="component" value="Unassembled WGS sequence"/>
</dbReference>
<dbReference type="SMART" id="SM00110">
    <property type="entry name" value="C1Q"/>
    <property type="match status" value="1"/>
</dbReference>
<evidence type="ECO:0000313" key="8">
    <source>
        <dbReference type="EMBL" id="PWA29617.1"/>
    </source>
</evidence>
<keyword evidence="2" id="KW-0964">Secreted</keyword>
<feature type="region of interest" description="Disordered" evidence="5">
    <location>
        <begin position="440"/>
        <end position="460"/>
    </location>
</feature>
<evidence type="ECO:0000256" key="2">
    <source>
        <dbReference type="ARBA" id="ARBA00022525"/>
    </source>
</evidence>
<dbReference type="PROSITE" id="PS50871">
    <property type="entry name" value="C1Q"/>
    <property type="match status" value="1"/>
</dbReference>
<comment type="caution">
    <text evidence="8">The sequence shown here is derived from an EMBL/GenBank/DDBJ whole genome shotgun (WGS) entry which is preliminary data.</text>
</comment>
<evidence type="ECO:0000256" key="3">
    <source>
        <dbReference type="ARBA" id="ARBA00022729"/>
    </source>
</evidence>
<feature type="non-terminal residue" evidence="8">
    <location>
        <position position="669"/>
    </location>
</feature>
<dbReference type="InterPro" id="IPR008983">
    <property type="entry name" value="Tumour_necrosis_fac-like_dom"/>
</dbReference>
<keyword evidence="9" id="KW-1185">Reference proteome</keyword>
<keyword evidence="3 6" id="KW-0732">Signal</keyword>
<gene>
    <name evidence="8" type="ORF">CCH79_00007772</name>
</gene>
<feature type="region of interest" description="Disordered" evidence="5">
    <location>
        <begin position="280"/>
        <end position="313"/>
    </location>
</feature>
<feature type="compositionally biased region" description="Polar residues" evidence="5">
    <location>
        <begin position="441"/>
        <end position="451"/>
    </location>
</feature>
<feature type="chain" id="PRO_5016455942" description="C1q domain-containing protein" evidence="6">
    <location>
        <begin position="42"/>
        <end position="669"/>
    </location>
</feature>
<feature type="domain" description="C1q" evidence="7">
    <location>
        <begin position="534"/>
        <end position="669"/>
    </location>
</feature>
<sequence>MLLFLLICSYNQEAFRASGFNMRSAALFLLMLCRSVGEGRAEVSVPADGGTRTEARPPRDLSVLWEEVQGLKQLVLSLKGDQVDQRQELRTVESRVRDGEMEAELKKQSMDELQMALDLLLTEQSSGLRKKMEELEEKTKAEISELQARISSSENSVEILKKKNSAAAAELLFLQTRLRASESSVEQLRRKDTVLTGRLCNTERLMEDLMGQISEIQACNISAGMDSEALVLESHLDVHLDTLKADIEAQIHQLENKLTSSHVFLEGLSAAAEHRLNEAERQQDELRSHNTELESRLRSREKQLEDQKTLNTSMETRLRSTEEQLDQLKNQSAGTIIRSPDVPVRLKSTDDQLVQLKNHTAVLEVRLRVSEKNLEDLKTENSELVSRLRTRETQLEDQKTTNISTNMETRLRSTEEQLDQLKNQSAVMETRLRSTEEQLDQLKNQSAGQTESVRDGWRSRKQEAQVTTQFSWMESRLTDEQRRTAEFETQLSAVTFRLNVTKELLDDLKKQSLAGAADLASLSERLTAAQGNTEDEVKVAFSAGLTDSGIVGPFDEETTLIFSKTITNVGWGYNSSAGVFTAPVTGLYFFSFTAADYLKGYMGLYLYRNEQPVTFSLDLNDHGGYASMTSAVALQLDRGDRVRLALPASYRLYDDSRNFSVFSGFLLFP</sequence>
<evidence type="ECO:0000256" key="5">
    <source>
        <dbReference type="SAM" id="MobiDB-lite"/>
    </source>
</evidence>
<comment type="subcellular location">
    <subcellularLocation>
        <location evidence="1">Secreted</location>
    </subcellularLocation>
</comment>
<dbReference type="InterPro" id="IPR050822">
    <property type="entry name" value="Cerebellin_Synaptic_Org"/>
</dbReference>
<evidence type="ECO:0000313" key="9">
    <source>
        <dbReference type="Proteomes" id="UP000250572"/>
    </source>
</evidence>
<feature type="signal peptide" evidence="6">
    <location>
        <begin position="1"/>
        <end position="41"/>
    </location>
</feature>
<dbReference type="SUPFAM" id="SSF49842">
    <property type="entry name" value="TNF-like"/>
    <property type="match status" value="1"/>
</dbReference>
<feature type="compositionally biased region" description="Basic and acidic residues" evidence="5">
    <location>
        <begin position="280"/>
        <end position="308"/>
    </location>
</feature>
<dbReference type="GO" id="GO:0005576">
    <property type="term" value="C:extracellular region"/>
    <property type="evidence" value="ECO:0007669"/>
    <property type="project" value="UniProtKB-SubCell"/>
</dbReference>
<dbReference type="PANTHER" id="PTHR22923:SF102">
    <property type="entry name" value="CEREBELLIN 13-RELATED"/>
    <property type="match status" value="1"/>
</dbReference>
<protein>
    <recommendedName>
        <fullName evidence="7">C1q domain-containing protein</fullName>
    </recommendedName>
</protein>
<evidence type="ECO:0000256" key="6">
    <source>
        <dbReference type="SAM" id="SignalP"/>
    </source>
</evidence>
<organism evidence="8 9">
    <name type="scientific">Gambusia affinis</name>
    <name type="common">Western mosquitofish</name>
    <name type="synonym">Heterandria affinis</name>
    <dbReference type="NCBI Taxonomy" id="33528"/>
    <lineage>
        <taxon>Eukaryota</taxon>
        <taxon>Metazoa</taxon>
        <taxon>Chordata</taxon>
        <taxon>Craniata</taxon>
        <taxon>Vertebrata</taxon>
        <taxon>Euteleostomi</taxon>
        <taxon>Actinopterygii</taxon>
        <taxon>Neopterygii</taxon>
        <taxon>Teleostei</taxon>
        <taxon>Neoteleostei</taxon>
        <taxon>Acanthomorphata</taxon>
        <taxon>Ovalentaria</taxon>
        <taxon>Atherinomorphae</taxon>
        <taxon>Cyprinodontiformes</taxon>
        <taxon>Poeciliidae</taxon>
        <taxon>Poeciliinae</taxon>
        <taxon>Gambusia</taxon>
    </lineage>
</organism>
<dbReference type="EMBL" id="NHOQ01000541">
    <property type="protein sequence ID" value="PWA29617.1"/>
    <property type="molecule type" value="Genomic_DNA"/>
</dbReference>
<dbReference type="PANTHER" id="PTHR22923">
    <property type="entry name" value="CEREBELLIN-RELATED"/>
    <property type="match status" value="1"/>
</dbReference>
<dbReference type="SUPFAM" id="SSF57997">
    <property type="entry name" value="Tropomyosin"/>
    <property type="match status" value="1"/>
</dbReference>
<proteinExistence type="predicted"/>
<keyword evidence="4" id="KW-0175">Coiled coil</keyword>
<evidence type="ECO:0000256" key="4">
    <source>
        <dbReference type="SAM" id="Coils"/>
    </source>
</evidence>
<dbReference type="Gene3D" id="2.60.120.40">
    <property type="match status" value="1"/>
</dbReference>
<dbReference type="Pfam" id="PF00386">
    <property type="entry name" value="C1q"/>
    <property type="match status" value="1"/>
</dbReference>
<accession>A0A315W0Y5</accession>